<dbReference type="InterPro" id="IPR033205">
    <property type="entry name" value="COP9_CSN8"/>
</dbReference>
<dbReference type="InterPro" id="IPR033464">
    <property type="entry name" value="CSN8_PSD8_EIF3K"/>
</dbReference>
<comment type="subcellular location">
    <subcellularLocation>
        <location evidence="2">Cytoplasm</location>
    </subcellularLocation>
    <subcellularLocation>
        <location evidence="1">Nucleus</location>
    </subcellularLocation>
</comment>
<reference evidence="7" key="2">
    <citation type="journal article" date="2023" name="IMA Fungus">
        <title>Comparative genomic study of the Penicillium genus elucidates a diverse pangenome and 15 lateral gene transfer events.</title>
        <authorList>
            <person name="Petersen C."/>
            <person name="Sorensen T."/>
            <person name="Nielsen M.R."/>
            <person name="Sondergaard T.E."/>
            <person name="Sorensen J.L."/>
            <person name="Fitzpatrick D.A."/>
            <person name="Frisvad J.C."/>
            <person name="Nielsen K.L."/>
        </authorList>
    </citation>
    <scope>NUCLEOTIDE SEQUENCE</scope>
    <source>
        <strain evidence="7">IBT 26290</strain>
    </source>
</reference>
<evidence type="ECO:0000256" key="3">
    <source>
        <dbReference type="ARBA" id="ARBA00022490"/>
    </source>
</evidence>
<dbReference type="GeneID" id="81426675"/>
<evidence type="ECO:0000256" key="1">
    <source>
        <dbReference type="ARBA" id="ARBA00004123"/>
    </source>
</evidence>
<evidence type="ECO:0000313" key="8">
    <source>
        <dbReference type="Proteomes" id="UP001149163"/>
    </source>
</evidence>
<dbReference type="GO" id="GO:0000338">
    <property type="term" value="P:protein deneddylation"/>
    <property type="evidence" value="ECO:0007669"/>
    <property type="project" value="InterPro"/>
</dbReference>
<dbReference type="Proteomes" id="UP001149163">
    <property type="component" value="Unassembled WGS sequence"/>
</dbReference>
<name>A0A9W9I4D8_9EURO</name>
<proteinExistence type="predicted"/>
<dbReference type="GO" id="GO:0010387">
    <property type="term" value="P:COP9 signalosome assembly"/>
    <property type="evidence" value="ECO:0007669"/>
    <property type="project" value="InterPro"/>
</dbReference>
<organism evidence="7 8">
    <name type="scientific">Penicillium canariense</name>
    <dbReference type="NCBI Taxonomy" id="189055"/>
    <lineage>
        <taxon>Eukaryota</taxon>
        <taxon>Fungi</taxon>
        <taxon>Dikarya</taxon>
        <taxon>Ascomycota</taxon>
        <taxon>Pezizomycotina</taxon>
        <taxon>Eurotiomycetes</taxon>
        <taxon>Eurotiomycetidae</taxon>
        <taxon>Eurotiales</taxon>
        <taxon>Aspergillaceae</taxon>
        <taxon>Penicillium</taxon>
    </lineage>
</organism>
<sequence>MELPPLSVEQLSKLAASNVPPLQLYEILSQYETDACLISAGTGSLETGDGDPQVLSLFYSSFFFAHLLAKQLPEARALTQRMPETLRRQDPSLQNCLTLLRALWQTQHAQVYQILRRLPWPENLQPLVQRYESFFQDDTLIAISTSYEAIRPATAANYLGLDPQAAEQGDPAIIEKFTSCGWTWDAATQLLHPSPITIPPTDKPSSNGIRETMAMLGNRGS</sequence>
<keyword evidence="4" id="KW-0736">Signalosome</keyword>
<dbReference type="GO" id="GO:0005737">
    <property type="term" value="C:cytoplasm"/>
    <property type="evidence" value="ECO:0007669"/>
    <property type="project" value="UniProtKB-SubCell"/>
</dbReference>
<dbReference type="PANTHER" id="PTHR13339:SF0">
    <property type="entry name" value="COP9 SIGNALOSOME COMPLEX SUBUNIT 8"/>
    <property type="match status" value="1"/>
</dbReference>
<dbReference type="OrthoDB" id="5351233at2759"/>
<keyword evidence="8" id="KW-1185">Reference proteome</keyword>
<evidence type="ECO:0000256" key="5">
    <source>
        <dbReference type="ARBA" id="ARBA00023242"/>
    </source>
</evidence>
<protein>
    <recommendedName>
        <fullName evidence="6">CSN8/PSMD8/EIF3K domain-containing protein</fullName>
    </recommendedName>
</protein>
<comment type="caution">
    <text evidence="7">The sequence shown here is derived from an EMBL/GenBank/DDBJ whole genome shotgun (WGS) entry which is preliminary data.</text>
</comment>
<keyword evidence="5" id="KW-0539">Nucleus</keyword>
<evidence type="ECO:0000256" key="2">
    <source>
        <dbReference type="ARBA" id="ARBA00004496"/>
    </source>
</evidence>
<dbReference type="RefSeq" id="XP_056543054.1">
    <property type="nucleotide sequence ID" value="XM_056687499.1"/>
</dbReference>
<dbReference type="PANTHER" id="PTHR13339">
    <property type="entry name" value="COP9 SIGNALOSOME COMPLEX SUBUNIT 8"/>
    <property type="match status" value="1"/>
</dbReference>
<accession>A0A9W9I4D8</accession>
<keyword evidence="3" id="KW-0963">Cytoplasm</keyword>
<dbReference type="GO" id="GO:0008180">
    <property type="term" value="C:COP9 signalosome"/>
    <property type="evidence" value="ECO:0007669"/>
    <property type="project" value="UniProtKB-KW"/>
</dbReference>
<dbReference type="EMBL" id="JAPQKN010000003">
    <property type="protein sequence ID" value="KAJ5166593.1"/>
    <property type="molecule type" value="Genomic_DNA"/>
</dbReference>
<evidence type="ECO:0000256" key="4">
    <source>
        <dbReference type="ARBA" id="ARBA00022790"/>
    </source>
</evidence>
<evidence type="ECO:0000259" key="6">
    <source>
        <dbReference type="Pfam" id="PF10075"/>
    </source>
</evidence>
<feature type="domain" description="CSN8/PSMD8/EIF3K" evidence="6">
    <location>
        <begin position="56"/>
        <end position="199"/>
    </location>
</feature>
<evidence type="ECO:0000313" key="7">
    <source>
        <dbReference type="EMBL" id="KAJ5166593.1"/>
    </source>
</evidence>
<reference evidence="7" key="1">
    <citation type="submission" date="2022-11" db="EMBL/GenBank/DDBJ databases">
        <authorList>
            <person name="Petersen C."/>
        </authorList>
    </citation>
    <scope>NUCLEOTIDE SEQUENCE</scope>
    <source>
        <strain evidence="7">IBT 26290</strain>
    </source>
</reference>
<gene>
    <name evidence="7" type="ORF">N7482_005374</name>
</gene>
<dbReference type="AlphaFoldDB" id="A0A9W9I4D8"/>
<dbReference type="Pfam" id="PF10075">
    <property type="entry name" value="CSN8_PSD8_EIF3K"/>
    <property type="match status" value="1"/>
</dbReference>